<feature type="transmembrane region" description="Helical" evidence="6">
    <location>
        <begin position="287"/>
        <end position="306"/>
    </location>
</feature>
<evidence type="ECO:0000313" key="9">
    <source>
        <dbReference type="Proteomes" id="UP000318509"/>
    </source>
</evidence>
<dbReference type="PANTHER" id="PTHR23511:SF34">
    <property type="entry name" value="SYNAPTIC VESICLE GLYCOPROTEIN 2"/>
    <property type="match status" value="1"/>
</dbReference>
<dbReference type="SUPFAM" id="SSF103473">
    <property type="entry name" value="MFS general substrate transporter"/>
    <property type="match status" value="1"/>
</dbReference>
<dbReference type="PROSITE" id="PS50850">
    <property type="entry name" value="MFS"/>
    <property type="match status" value="1"/>
</dbReference>
<dbReference type="Gene3D" id="1.20.1250.20">
    <property type="entry name" value="MFS general substrate transporter like domains"/>
    <property type="match status" value="1"/>
</dbReference>
<feature type="transmembrane region" description="Helical" evidence="6">
    <location>
        <begin position="338"/>
        <end position="360"/>
    </location>
</feature>
<keyword evidence="2" id="KW-0813">Transport</keyword>
<feature type="transmembrane region" description="Helical" evidence="6">
    <location>
        <begin position="83"/>
        <end position="101"/>
    </location>
</feature>
<evidence type="ECO:0000256" key="1">
    <source>
        <dbReference type="ARBA" id="ARBA00004651"/>
    </source>
</evidence>
<name>A0A537K200_9BACT</name>
<keyword evidence="4 6" id="KW-1133">Transmembrane helix</keyword>
<evidence type="ECO:0000256" key="3">
    <source>
        <dbReference type="ARBA" id="ARBA00022692"/>
    </source>
</evidence>
<dbReference type="InterPro" id="IPR036259">
    <property type="entry name" value="MFS_trans_sf"/>
</dbReference>
<dbReference type="Proteomes" id="UP000318509">
    <property type="component" value="Unassembled WGS sequence"/>
</dbReference>
<dbReference type="InterPro" id="IPR020846">
    <property type="entry name" value="MFS_dom"/>
</dbReference>
<dbReference type="PANTHER" id="PTHR23511">
    <property type="entry name" value="SYNAPTIC VESICLE GLYCOPROTEIN 2"/>
    <property type="match status" value="1"/>
</dbReference>
<dbReference type="EMBL" id="VBAK01000118">
    <property type="protein sequence ID" value="TMI89811.1"/>
    <property type="molecule type" value="Genomic_DNA"/>
</dbReference>
<proteinExistence type="predicted"/>
<evidence type="ECO:0000256" key="4">
    <source>
        <dbReference type="ARBA" id="ARBA00022989"/>
    </source>
</evidence>
<dbReference type="GO" id="GO:0005886">
    <property type="term" value="C:plasma membrane"/>
    <property type="evidence" value="ECO:0007669"/>
    <property type="project" value="UniProtKB-SubCell"/>
</dbReference>
<dbReference type="Pfam" id="PF00083">
    <property type="entry name" value="Sugar_tr"/>
    <property type="match status" value="1"/>
</dbReference>
<dbReference type="CDD" id="cd17316">
    <property type="entry name" value="MFS_SV2_like"/>
    <property type="match status" value="1"/>
</dbReference>
<evidence type="ECO:0000256" key="2">
    <source>
        <dbReference type="ARBA" id="ARBA00022448"/>
    </source>
</evidence>
<feature type="transmembrane region" description="Helical" evidence="6">
    <location>
        <begin position="403"/>
        <end position="423"/>
    </location>
</feature>
<dbReference type="GO" id="GO:0022857">
    <property type="term" value="F:transmembrane transporter activity"/>
    <property type="evidence" value="ECO:0007669"/>
    <property type="project" value="InterPro"/>
</dbReference>
<dbReference type="AlphaFoldDB" id="A0A537K200"/>
<evidence type="ECO:0000259" key="7">
    <source>
        <dbReference type="PROSITE" id="PS50850"/>
    </source>
</evidence>
<sequence>MQAAAPAPSGLGTLHGRVTLLAGLAFGSNGITLGVISYSLLGLKASWGLTPGQAGLLVMASGAGQLTGGILVGYLADWVGRRWGYGVTVGLSSVATAAAALAPSLAWLVLALFIAGIGFGGVAPVATSLVGEFAPPESRGALMGWTQVIWIAGWILAALGGVILAHGVEWRLVFLVGLLPLALAVAGPWLVPESPRYLVAHGRRRDAEALARRLADRYGVVPDLPAQEQAGRVSMLAHLGELWSPRFRRRSLVIWTVWFVMISAYNGPIIWLPALLAAAGFPHPAQASLLVSLVMGLPVIAATLLIDRVGRKPVIIGGLAMAAAGAAGVAMARSEAGVVGAAIALAGGVLASWPVILSYAAELYPTRIRATATGWASAAGRTGAILAPAMLGLLMRSWTAGRGLALSIFAGALVIAILIVLFLGEETAGRPLEEVAEQA</sequence>
<gene>
    <name evidence="8" type="ORF">E6H00_08650</name>
</gene>
<feature type="transmembrane region" description="Helical" evidence="6">
    <location>
        <begin position="20"/>
        <end position="41"/>
    </location>
</feature>
<dbReference type="InterPro" id="IPR005828">
    <property type="entry name" value="MFS_sugar_transport-like"/>
</dbReference>
<feature type="transmembrane region" description="Helical" evidence="6">
    <location>
        <begin position="142"/>
        <end position="166"/>
    </location>
</feature>
<feature type="domain" description="Major facilitator superfamily (MFS) profile" evidence="7">
    <location>
        <begin position="18"/>
        <end position="428"/>
    </location>
</feature>
<evidence type="ECO:0000256" key="5">
    <source>
        <dbReference type="ARBA" id="ARBA00023136"/>
    </source>
</evidence>
<feature type="transmembrane region" description="Helical" evidence="6">
    <location>
        <begin position="252"/>
        <end position="281"/>
    </location>
</feature>
<dbReference type="PROSITE" id="PS00216">
    <property type="entry name" value="SUGAR_TRANSPORT_1"/>
    <property type="match status" value="1"/>
</dbReference>
<feature type="transmembrane region" description="Helical" evidence="6">
    <location>
        <begin position="107"/>
        <end position="130"/>
    </location>
</feature>
<organism evidence="8 9">
    <name type="scientific">Candidatus Segetimicrobium genomatis</name>
    <dbReference type="NCBI Taxonomy" id="2569760"/>
    <lineage>
        <taxon>Bacteria</taxon>
        <taxon>Bacillati</taxon>
        <taxon>Candidatus Sysuimicrobiota</taxon>
        <taxon>Candidatus Sysuimicrobiia</taxon>
        <taxon>Candidatus Sysuimicrobiales</taxon>
        <taxon>Candidatus Segetimicrobiaceae</taxon>
        <taxon>Candidatus Segetimicrobium</taxon>
    </lineage>
</organism>
<feature type="transmembrane region" description="Helical" evidence="6">
    <location>
        <begin position="372"/>
        <end position="391"/>
    </location>
</feature>
<keyword evidence="3 6" id="KW-0812">Transmembrane</keyword>
<reference evidence="8 9" key="1">
    <citation type="journal article" date="2019" name="Nat. Microbiol.">
        <title>Mediterranean grassland soil C-N compound turnover is dependent on rainfall and depth, and is mediated by genomically divergent microorganisms.</title>
        <authorList>
            <person name="Diamond S."/>
            <person name="Andeer P.F."/>
            <person name="Li Z."/>
            <person name="Crits-Christoph A."/>
            <person name="Burstein D."/>
            <person name="Anantharaman K."/>
            <person name="Lane K.R."/>
            <person name="Thomas B.C."/>
            <person name="Pan C."/>
            <person name="Northen T.R."/>
            <person name="Banfield J.F."/>
        </authorList>
    </citation>
    <scope>NUCLEOTIDE SEQUENCE [LARGE SCALE GENOMIC DNA]</scope>
    <source>
        <strain evidence="8">NP_3</strain>
    </source>
</reference>
<accession>A0A537K200</accession>
<protein>
    <submittedName>
        <fullName evidence="8">MFS transporter</fullName>
    </submittedName>
</protein>
<feature type="transmembrane region" description="Helical" evidence="6">
    <location>
        <begin position="172"/>
        <end position="191"/>
    </location>
</feature>
<comment type="caution">
    <text evidence="8">The sequence shown here is derived from an EMBL/GenBank/DDBJ whole genome shotgun (WGS) entry which is preliminary data.</text>
</comment>
<evidence type="ECO:0000256" key="6">
    <source>
        <dbReference type="SAM" id="Phobius"/>
    </source>
</evidence>
<feature type="transmembrane region" description="Helical" evidence="6">
    <location>
        <begin position="53"/>
        <end position="76"/>
    </location>
</feature>
<feature type="transmembrane region" description="Helical" evidence="6">
    <location>
        <begin position="313"/>
        <end position="332"/>
    </location>
</feature>
<evidence type="ECO:0000313" key="8">
    <source>
        <dbReference type="EMBL" id="TMI89811.1"/>
    </source>
</evidence>
<keyword evidence="5 6" id="KW-0472">Membrane</keyword>
<dbReference type="PROSITE" id="PS00217">
    <property type="entry name" value="SUGAR_TRANSPORT_2"/>
    <property type="match status" value="1"/>
</dbReference>
<dbReference type="InterPro" id="IPR005829">
    <property type="entry name" value="Sugar_transporter_CS"/>
</dbReference>
<comment type="subcellular location">
    <subcellularLocation>
        <location evidence="1">Cell membrane</location>
        <topology evidence="1">Multi-pass membrane protein</topology>
    </subcellularLocation>
</comment>